<dbReference type="Pfam" id="PF06979">
    <property type="entry name" value="TMEM70"/>
    <property type="match status" value="1"/>
</dbReference>
<dbReference type="GeneID" id="136080148"/>
<keyword evidence="2" id="KW-1133">Transmembrane helix</keyword>
<dbReference type="Proteomes" id="UP001652625">
    <property type="component" value="Chromosome 05"/>
</dbReference>
<organism evidence="3 4">
    <name type="scientific">Hydra vulgaris</name>
    <name type="common">Hydra</name>
    <name type="synonym">Hydra attenuata</name>
    <dbReference type="NCBI Taxonomy" id="6087"/>
    <lineage>
        <taxon>Eukaryota</taxon>
        <taxon>Metazoa</taxon>
        <taxon>Cnidaria</taxon>
        <taxon>Hydrozoa</taxon>
        <taxon>Hydroidolina</taxon>
        <taxon>Anthoathecata</taxon>
        <taxon>Aplanulata</taxon>
        <taxon>Hydridae</taxon>
        <taxon>Hydra</taxon>
    </lineage>
</organism>
<accession>A0ABM4BUH7</accession>
<sequence>MLTCNIHFNLAFIKSTSLLFRCRPFSNTICSYKHIPKGFFSKIVKLKVNHRVKFFSGTSTQYSNTNLQSLGDHKLSSSQISDSDFRLVYEGPLSKKIKLIKLFSMSTSVLSLICAPVLVLSNKSEATVFLKVFLASTVVTIGLSTTFLLHWLTRVYVHKMFFHPESATFAVETFNFFGMTTRRRFSVSDFRIPEVESAFSTFEANNKKYFLHTDLNEVEQILKYVKEHNTEQMQKK</sequence>
<reference evidence="4" key="1">
    <citation type="submission" date="2025-08" db="UniProtKB">
        <authorList>
            <consortium name="RefSeq"/>
        </authorList>
    </citation>
    <scope>IDENTIFICATION</scope>
</reference>
<dbReference type="InterPro" id="IPR045325">
    <property type="entry name" value="TMEM70/TMEM186/TMEM223"/>
</dbReference>
<feature type="transmembrane region" description="Helical" evidence="2">
    <location>
        <begin position="102"/>
        <end position="120"/>
    </location>
</feature>
<dbReference type="RefSeq" id="XP_065652833.1">
    <property type="nucleotide sequence ID" value="XM_065796761.1"/>
</dbReference>
<evidence type="ECO:0000256" key="2">
    <source>
        <dbReference type="SAM" id="Phobius"/>
    </source>
</evidence>
<proteinExistence type="inferred from homology"/>
<evidence type="ECO:0000313" key="4">
    <source>
        <dbReference type="RefSeq" id="XP_065652833.1"/>
    </source>
</evidence>
<keyword evidence="2" id="KW-0812">Transmembrane</keyword>
<gene>
    <name evidence="4" type="primary">LOC136080148</name>
</gene>
<name>A0ABM4BUH7_HYDVU</name>
<evidence type="ECO:0000256" key="1">
    <source>
        <dbReference type="ARBA" id="ARBA00005280"/>
    </source>
</evidence>
<protein>
    <submittedName>
        <fullName evidence="4">Transmembrane protein 70, mitochondrial-like</fullName>
    </submittedName>
</protein>
<dbReference type="PANTHER" id="PTHR13281:SF0">
    <property type="entry name" value="TRANSMEMBRANE PROTEIN 70, MITOCHONDRIAL"/>
    <property type="match status" value="1"/>
</dbReference>
<evidence type="ECO:0000313" key="3">
    <source>
        <dbReference type="Proteomes" id="UP001652625"/>
    </source>
</evidence>
<dbReference type="PANTHER" id="PTHR13281">
    <property type="entry name" value="TRANSMEMBRANE PROTEIN 70, MITOCHONDRIAL"/>
    <property type="match status" value="1"/>
</dbReference>
<keyword evidence="3" id="KW-1185">Reference proteome</keyword>
<feature type="transmembrane region" description="Helical" evidence="2">
    <location>
        <begin position="132"/>
        <end position="152"/>
    </location>
</feature>
<comment type="similarity">
    <text evidence="1">Belongs to the TMEM70 family.</text>
</comment>
<dbReference type="InterPro" id="IPR009724">
    <property type="entry name" value="TMEM70"/>
</dbReference>
<keyword evidence="2" id="KW-0472">Membrane</keyword>